<organism evidence="2 3">
    <name type="scientific">Spirosoma endophyticum</name>
    <dbReference type="NCBI Taxonomy" id="662367"/>
    <lineage>
        <taxon>Bacteria</taxon>
        <taxon>Pseudomonadati</taxon>
        <taxon>Bacteroidota</taxon>
        <taxon>Cytophagia</taxon>
        <taxon>Cytophagales</taxon>
        <taxon>Cytophagaceae</taxon>
        <taxon>Spirosoma</taxon>
    </lineage>
</organism>
<keyword evidence="2" id="KW-0540">Nuclease</keyword>
<dbReference type="RefSeq" id="WP_093825064.1">
    <property type="nucleotide sequence ID" value="NZ_FOLQ01000002.1"/>
</dbReference>
<evidence type="ECO:0000313" key="3">
    <source>
        <dbReference type="Proteomes" id="UP000198598"/>
    </source>
</evidence>
<dbReference type="InterPro" id="IPR012296">
    <property type="entry name" value="Nuclease_put_TT1808"/>
</dbReference>
<keyword evidence="2" id="KW-0255">Endonuclease</keyword>
<dbReference type="InterPro" id="IPR008538">
    <property type="entry name" value="Uma2"/>
</dbReference>
<dbReference type="AlphaFoldDB" id="A0A1I1N9V4"/>
<dbReference type="PANTHER" id="PTHR34107:SF7">
    <property type="entry name" value="SLR2092 PROTEIN"/>
    <property type="match status" value="1"/>
</dbReference>
<dbReference type="STRING" id="662367.SAMN05216167_102830"/>
<dbReference type="OrthoDB" id="9799703at2"/>
<name>A0A1I1N9V4_9BACT</name>
<proteinExistence type="predicted"/>
<dbReference type="GO" id="GO:0004519">
    <property type="term" value="F:endonuclease activity"/>
    <property type="evidence" value="ECO:0007669"/>
    <property type="project" value="UniProtKB-KW"/>
</dbReference>
<sequence>MELEFPVVLKKLEMMTDDESFLFCRANDSLELERDKYRNILILSPTGSKTGLRTVTLVGELYAWNKYNESGYVFDSSTGFKLPNGATRSPDVAWIQKERWDVIPEEQQEKFAPICPDSIIELRSASDDLKYLQDKMEEYRENGCRLGWLIDRKSQQVFIYRPQQPVEIVSSFTQELSGENVLTGFTFDLTLLTR</sequence>
<dbReference type="InterPro" id="IPR011335">
    <property type="entry name" value="Restrct_endonuc-II-like"/>
</dbReference>
<accession>A0A1I1N9V4</accession>
<feature type="domain" description="Putative restriction endonuclease" evidence="1">
    <location>
        <begin position="39"/>
        <end position="189"/>
    </location>
</feature>
<keyword evidence="2" id="KW-0378">Hydrolase</keyword>
<dbReference type="CDD" id="cd06260">
    <property type="entry name" value="DUF820-like"/>
    <property type="match status" value="1"/>
</dbReference>
<dbReference type="Pfam" id="PF05685">
    <property type="entry name" value="Uma2"/>
    <property type="match status" value="1"/>
</dbReference>
<dbReference type="Gene3D" id="3.90.1570.10">
    <property type="entry name" value="tt1808, chain A"/>
    <property type="match status" value="1"/>
</dbReference>
<protein>
    <submittedName>
        <fullName evidence="2">Endonuclease, Uma2 family (Restriction endonuclease fold)</fullName>
    </submittedName>
</protein>
<gene>
    <name evidence="2" type="ORF">SAMN05216167_102830</name>
</gene>
<dbReference type="EMBL" id="FOLQ01000002">
    <property type="protein sequence ID" value="SFC92248.1"/>
    <property type="molecule type" value="Genomic_DNA"/>
</dbReference>
<keyword evidence="3" id="KW-1185">Reference proteome</keyword>
<dbReference type="Proteomes" id="UP000198598">
    <property type="component" value="Unassembled WGS sequence"/>
</dbReference>
<evidence type="ECO:0000259" key="1">
    <source>
        <dbReference type="Pfam" id="PF05685"/>
    </source>
</evidence>
<dbReference type="PANTHER" id="PTHR34107">
    <property type="entry name" value="SLL0198 PROTEIN-RELATED"/>
    <property type="match status" value="1"/>
</dbReference>
<evidence type="ECO:0000313" key="2">
    <source>
        <dbReference type="EMBL" id="SFC92248.1"/>
    </source>
</evidence>
<dbReference type="SUPFAM" id="SSF52980">
    <property type="entry name" value="Restriction endonuclease-like"/>
    <property type="match status" value="1"/>
</dbReference>
<reference evidence="2 3" key="1">
    <citation type="submission" date="2016-10" db="EMBL/GenBank/DDBJ databases">
        <authorList>
            <person name="de Groot N.N."/>
        </authorList>
    </citation>
    <scope>NUCLEOTIDE SEQUENCE [LARGE SCALE GENOMIC DNA]</scope>
    <source>
        <strain evidence="2 3">DSM 26130</strain>
    </source>
</reference>